<evidence type="ECO:0000313" key="1">
    <source>
        <dbReference type="EMBL" id="ORX34087.1"/>
    </source>
</evidence>
<keyword evidence="2" id="KW-1185">Reference proteome</keyword>
<dbReference type="Proteomes" id="UP000193719">
    <property type="component" value="Unassembled WGS sequence"/>
</dbReference>
<dbReference type="OrthoDB" id="431557at2759"/>
<proteinExistence type="predicted"/>
<dbReference type="Gene3D" id="3.60.20.10">
    <property type="entry name" value="Glutamine Phosphoribosylpyrophosphate, subunit 1, domain 1"/>
    <property type="match status" value="1"/>
</dbReference>
<comment type="caution">
    <text evidence="1">The sequence shown here is derived from an EMBL/GenBank/DDBJ whole genome shotgun (WGS) entry which is preliminary data.</text>
</comment>
<dbReference type="InterPro" id="IPR029055">
    <property type="entry name" value="Ntn_hydrolases_N"/>
</dbReference>
<dbReference type="Pfam" id="PF00227">
    <property type="entry name" value="Proteasome"/>
    <property type="match status" value="1"/>
</dbReference>
<reference evidence="1 2" key="2">
    <citation type="submission" date="2016-08" db="EMBL/GenBank/DDBJ databases">
        <title>Pervasive Adenine N6-methylation of Active Genes in Fungi.</title>
        <authorList>
            <consortium name="DOE Joint Genome Institute"/>
            <person name="Mondo S.J."/>
            <person name="Dannebaum R.O."/>
            <person name="Kuo R.C."/>
            <person name="Labutti K."/>
            <person name="Haridas S."/>
            <person name="Kuo A."/>
            <person name="Salamov A."/>
            <person name="Ahrendt S.R."/>
            <person name="Lipzen A."/>
            <person name="Sullivan W."/>
            <person name="Andreopoulos W.B."/>
            <person name="Clum A."/>
            <person name="Lindquist E."/>
            <person name="Daum C."/>
            <person name="Ramamoorthy G.K."/>
            <person name="Gryganskyi A."/>
            <person name="Culley D."/>
            <person name="Magnuson J.K."/>
            <person name="James T.Y."/>
            <person name="O'Malley M.A."/>
            <person name="Stajich J.E."/>
            <person name="Spatafora J.W."/>
            <person name="Visel A."/>
            <person name="Grigoriev I.V."/>
        </authorList>
    </citation>
    <scope>NUCLEOTIDE SEQUENCE [LARGE SCALE GENOMIC DNA]</scope>
    <source>
        <strain evidence="2">finn</strain>
    </source>
</reference>
<reference evidence="1 2" key="1">
    <citation type="submission" date="2016-08" db="EMBL/GenBank/DDBJ databases">
        <title>Genomes of anaerobic fungi encode conserved fungal cellulosomes for biomass hydrolysis.</title>
        <authorList>
            <consortium name="DOE Joint Genome Institute"/>
            <person name="Haitjema C.H."/>
            <person name="Gilmore S.P."/>
            <person name="Henske J.K."/>
            <person name="Solomon K.V."/>
            <person name="De Groot R."/>
            <person name="Kuo A."/>
            <person name="Mondo S.J."/>
            <person name="Salamov A.A."/>
            <person name="Labutti K."/>
            <person name="Zhao Z."/>
            <person name="Chiniquy J."/>
            <person name="Barry K."/>
            <person name="Brewer H.M."/>
            <person name="Purvine S.O."/>
            <person name="Wright A.T."/>
            <person name="Boxma B."/>
            <person name="Van Alen T."/>
            <person name="Hackstein J.H."/>
            <person name="Baker S.E."/>
            <person name="Grigoriev I.V."/>
            <person name="O'Malley M.A."/>
        </authorList>
    </citation>
    <scope>NUCLEOTIDE SEQUENCE [LARGE SCALE GENOMIC DNA]</scope>
    <source>
        <strain evidence="2">finn</strain>
    </source>
</reference>
<dbReference type="EMBL" id="MCFH01000198">
    <property type="protein sequence ID" value="ORX34087.1"/>
    <property type="molecule type" value="Genomic_DNA"/>
</dbReference>
<dbReference type="GO" id="GO:0005839">
    <property type="term" value="C:proteasome core complex"/>
    <property type="evidence" value="ECO:0007669"/>
    <property type="project" value="InterPro"/>
</dbReference>
<dbReference type="InterPro" id="IPR001353">
    <property type="entry name" value="Proteasome_sua/b"/>
</dbReference>
<evidence type="ECO:0000313" key="2">
    <source>
        <dbReference type="Proteomes" id="UP000193719"/>
    </source>
</evidence>
<accession>A0A1Y1U9A2</accession>
<gene>
    <name evidence="1" type="ORF">BCR36DRAFT_588570</name>
</gene>
<feature type="non-terminal residue" evidence="1">
    <location>
        <position position="88"/>
    </location>
</feature>
<dbReference type="SUPFAM" id="SSF56235">
    <property type="entry name" value="N-terminal nucleophile aminohydrolases (Ntn hydrolases)"/>
    <property type="match status" value="1"/>
</dbReference>
<dbReference type="GO" id="GO:0051603">
    <property type="term" value="P:proteolysis involved in protein catabolic process"/>
    <property type="evidence" value="ECO:0007669"/>
    <property type="project" value="InterPro"/>
</dbReference>
<name>A0A1Y1U9A2_9FUNG</name>
<organism evidence="1 2">
    <name type="scientific">Piromyces finnis</name>
    <dbReference type="NCBI Taxonomy" id="1754191"/>
    <lineage>
        <taxon>Eukaryota</taxon>
        <taxon>Fungi</taxon>
        <taxon>Fungi incertae sedis</taxon>
        <taxon>Chytridiomycota</taxon>
        <taxon>Chytridiomycota incertae sedis</taxon>
        <taxon>Neocallimastigomycetes</taxon>
        <taxon>Neocallimastigales</taxon>
        <taxon>Neocallimastigaceae</taxon>
        <taxon>Piromyces</taxon>
    </lineage>
</organism>
<protein>
    <submittedName>
        <fullName evidence="1">Uncharacterized protein</fullName>
    </submittedName>
</protein>
<sequence length="88" mass="10025">TNGVVIATEKKRHPYYQVDPSGYTGHGKLTAIGKNMISAKTFLEKRIIRIRRCCSHCYLTLKEGYEGQMTENTVEIGICQMEEIVDTR</sequence>
<feature type="non-terminal residue" evidence="1">
    <location>
        <position position="1"/>
    </location>
</feature>
<dbReference type="AlphaFoldDB" id="A0A1Y1U9A2"/>
<dbReference type="STRING" id="1754191.A0A1Y1U9A2"/>